<protein>
    <recommendedName>
        <fullName evidence="3">Nudix hydrolase domain-containing protein</fullName>
    </recommendedName>
</protein>
<feature type="compositionally biased region" description="Polar residues" evidence="2">
    <location>
        <begin position="34"/>
        <end position="51"/>
    </location>
</feature>
<dbReference type="SUPFAM" id="SSF55811">
    <property type="entry name" value="Nudix"/>
    <property type="match status" value="1"/>
</dbReference>
<gene>
    <name evidence="4" type="ORF">D9613_003909</name>
</gene>
<sequence length="292" mass="32787">MENLSNAFTRAVSMNPGRGHSSRRGQTHGHATQGRATASANATNNQLQSTQPPRVPLPPSIPPLSSYSSNGVSNCAWSSQDFMLGAGMVIFQQNTHKIVVVHDTQTDSWFFPRGRKDTWESLEQTALREAYEESGYRVEFLQIYNPHRQPSGKDTEEYDRRVPLCIEPIYMTITPYFPKKLRNGGTRPGGQYLTTWYAGRIDEDAVAESGTGMPDEQNYKSHLMPYEEAMKKLHGDEKMVLTYAWDLFQCTLKYYNELAKSQEQGADASNHQPTAEEQPTQGGEEATVASRP</sequence>
<organism evidence="4 5">
    <name type="scientific">Agrocybe pediades</name>
    <dbReference type="NCBI Taxonomy" id="84607"/>
    <lineage>
        <taxon>Eukaryota</taxon>
        <taxon>Fungi</taxon>
        <taxon>Dikarya</taxon>
        <taxon>Basidiomycota</taxon>
        <taxon>Agaricomycotina</taxon>
        <taxon>Agaricomycetes</taxon>
        <taxon>Agaricomycetidae</taxon>
        <taxon>Agaricales</taxon>
        <taxon>Agaricineae</taxon>
        <taxon>Strophariaceae</taxon>
        <taxon>Agrocybe</taxon>
    </lineage>
</organism>
<feature type="region of interest" description="Disordered" evidence="2">
    <location>
        <begin position="1"/>
        <end position="63"/>
    </location>
</feature>
<dbReference type="GO" id="GO:0006167">
    <property type="term" value="P:AMP biosynthetic process"/>
    <property type="evidence" value="ECO:0007669"/>
    <property type="project" value="TreeGrafter"/>
</dbReference>
<feature type="region of interest" description="Disordered" evidence="2">
    <location>
        <begin position="262"/>
        <end position="292"/>
    </location>
</feature>
<dbReference type="GO" id="GO:0004081">
    <property type="term" value="F:bis(5'-nucleosyl)-tetraphosphatase (asymmetrical) activity"/>
    <property type="evidence" value="ECO:0007669"/>
    <property type="project" value="TreeGrafter"/>
</dbReference>
<dbReference type="GO" id="GO:0006754">
    <property type="term" value="P:ATP biosynthetic process"/>
    <property type="evidence" value="ECO:0007669"/>
    <property type="project" value="TreeGrafter"/>
</dbReference>
<proteinExistence type="predicted"/>
<name>A0A8H4QI04_9AGAR</name>
<dbReference type="Pfam" id="PF00293">
    <property type="entry name" value="NUDIX"/>
    <property type="match status" value="1"/>
</dbReference>
<dbReference type="PROSITE" id="PS00893">
    <property type="entry name" value="NUDIX_BOX"/>
    <property type="match status" value="1"/>
</dbReference>
<evidence type="ECO:0000259" key="3">
    <source>
        <dbReference type="PROSITE" id="PS51462"/>
    </source>
</evidence>
<feature type="compositionally biased region" description="Polar residues" evidence="2">
    <location>
        <begin position="262"/>
        <end position="281"/>
    </location>
</feature>
<dbReference type="InterPro" id="IPR000086">
    <property type="entry name" value="NUDIX_hydrolase_dom"/>
</dbReference>
<feature type="domain" description="Nudix hydrolase" evidence="3">
    <location>
        <begin position="81"/>
        <end position="247"/>
    </location>
</feature>
<keyword evidence="1" id="KW-0378">Hydrolase</keyword>
<evidence type="ECO:0000256" key="1">
    <source>
        <dbReference type="ARBA" id="ARBA00022801"/>
    </source>
</evidence>
<feature type="compositionally biased region" description="Pro residues" evidence="2">
    <location>
        <begin position="53"/>
        <end position="62"/>
    </location>
</feature>
<dbReference type="AlphaFoldDB" id="A0A8H4QI04"/>
<dbReference type="PROSITE" id="PS51462">
    <property type="entry name" value="NUDIX"/>
    <property type="match status" value="1"/>
</dbReference>
<comment type="caution">
    <text evidence="4">The sequence shown here is derived from an EMBL/GenBank/DDBJ whole genome shotgun (WGS) entry which is preliminary data.</text>
</comment>
<dbReference type="InterPro" id="IPR051325">
    <property type="entry name" value="Nudix_hydrolase_domain"/>
</dbReference>
<dbReference type="EMBL" id="JAACJL010000057">
    <property type="protein sequence ID" value="KAF4611480.1"/>
    <property type="molecule type" value="Genomic_DNA"/>
</dbReference>
<dbReference type="PANTHER" id="PTHR21340:SF0">
    <property type="entry name" value="BIS(5'-NUCLEOSYL)-TETRAPHOSPHATASE [ASYMMETRICAL]"/>
    <property type="match status" value="1"/>
</dbReference>
<accession>A0A8H4QI04</accession>
<dbReference type="InterPro" id="IPR020084">
    <property type="entry name" value="NUDIX_hydrolase_CS"/>
</dbReference>
<dbReference type="Proteomes" id="UP000521872">
    <property type="component" value="Unassembled WGS sequence"/>
</dbReference>
<reference evidence="4 5" key="1">
    <citation type="submission" date="2019-12" db="EMBL/GenBank/DDBJ databases">
        <authorList>
            <person name="Floudas D."/>
            <person name="Bentzer J."/>
            <person name="Ahren D."/>
            <person name="Johansson T."/>
            <person name="Persson P."/>
            <person name="Tunlid A."/>
        </authorList>
    </citation>
    <scope>NUCLEOTIDE SEQUENCE [LARGE SCALE GENOMIC DNA]</scope>
    <source>
        <strain evidence="4 5">CBS 102.39</strain>
    </source>
</reference>
<dbReference type="Gene3D" id="3.90.79.10">
    <property type="entry name" value="Nucleoside Triphosphate Pyrophosphohydrolase"/>
    <property type="match status" value="1"/>
</dbReference>
<keyword evidence="5" id="KW-1185">Reference proteome</keyword>
<dbReference type="InterPro" id="IPR015797">
    <property type="entry name" value="NUDIX_hydrolase-like_dom_sf"/>
</dbReference>
<dbReference type="PANTHER" id="PTHR21340">
    <property type="entry name" value="DIADENOSINE 5,5-P1,P4-TETRAPHOSPHATE PYROPHOSPHOHYDROLASE MUTT"/>
    <property type="match status" value="1"/>
</dbReference>
<evidence type="ECO:0000313" key="5">
    <source>
        <dbReference type="Proteomes" id="UP000521872"/>
    </source>
</evidence>
<evidence type="ECO:0000313" key="4">
    <source>
        <dbReference type="EMBL" id="KAF4611480.1"/>
    </source>
</evidence>
<evidence type="ECO:0000256" key="2">
    <source>
        <dbReference type="SAM" id="MobiDB-lite"/>
    </source>
</evidence>